<dbReference type="GO" id="GO:0015074">
    <property type="term" value="P:DNA integration"/>
    <property type="evidence" value="ECO:0007669"/>
    <property type="project" value="UniProtKB-KW"/>
</dbReference>
<protein>
    <submittedName>
        <fullName evidence="8">Integrase/recombinase XerC/integrase/recombinase XerD</fullName>
    </submittedName>
</protein>
<dbReference type="AlphaFoldDB" id="A0A369CEK5"/>
<keyword evidence="4" id="KW-0233">DNA recombination</keyword>
<feature type="domain" description="Core-binding (CB)" evidence="7">
    <location>
        <begin position="11"/>
        <end position="90"/>
    </location>
</feature>
<evidence type="ECO:0000259" key="7">
    <source>
        <dbReference type="PROSITE" id="PS51900"/>
    </source>
</evidence>
<dbReference type="InterPro" id="IPR011010">
    <property type="entry name" value="DNA_brk_join_enz"/>
</dbReference>
<gene>
    <name evidence="8" type="ORF">DFQ59_102466</name>
</gene>
<keyword evidence="3 5" id="KW-0238">DNA-binding</keyword>
<organism evidence="8 9">
    <name type="scientific">Thioalbus denitrificans</name>
    <dbReference type="NCBI Taxonomy" id="547122"/>
    <lineage>
        <taxon>Bacteria</taxon>
        <taxon>Pseudomonadati</taxon>
        <taxon>Pseudomonadota</taxon>
        <taxon>Gammaproteobacteria</taxon>
        <taxon>Chromatiales</taxon>
        <taxon>Ectothiorhodospiraceae</taxon>
        <taxon>Thioalbus</taxon>
    </lineage>
</organism>
<dbReference type="InterPro" id="IPR013762">
    <property type="entry name" value="Integrase-like_cat_sf"/>
</dbReference>
<reference evidence="8 9" key="1">
    <citation type="submission" date="2018-07" db="EMBL/GenBank/DDBJ databases">
        <title>Genomic Encyclopedia of Type Strains, Phase IV (KMG-IV): sequencing the most valuable type-strain genomes for metagenomic binning, comparative biology and taxonomic classification.</title>
        <authorList>
            <person name="Goeker M."/>
        </authorList>
    </citation>
    <scope>NUCLEOTIDE SEQUENCE [LARGE SCALE GENOMIC DNA]</scope>
    <source>
        <strain evidence="8 9">DSM 26407</strain>
    </source>
</reference>
<comment type="caution">
    <text evidence="8">The sequence shown here is derived from an EMBL/GenBank/DDBJ whole genome shotgun (WGS) entry which is preliminary data.</text>
</comment>
<keyword evidence="2" id="KW-0229">DNA integration</keyword>
<evidence type="ECO:0000313" key="8">
    <source>
        <dbReference type="EMBL" id="RCX32113.1"/>
    </source>
</evidence>
<dbReference type="PROSITE" id="PS51900">
    <property type="entry name" value="CB"/>
    <property type="match status" value="1"/>
</dbReference>
<evidence type="ECO:0000256" key="3">
    <source>
        <dbReference type="ARBA" id="ARBA00023125"/>
    </source>
</evidence>
<dbReference type="Pfam" id="PF02899">
    <property type="entry name" value="Phage_int_SAM_1"/>
    <property type="match status" value="1"/>
</dbReference>
<proteinExistence type="predicted"/>
<sequence length="314" mass="35543">MTEPALKRTYGRVGDLLYRFDQYLLVGGRSATTRRVYLATLRRWAAAVGDLLAPSGSSRDDWIRARRRSVGVATFNAEMSALRAFYRWAHFMDLSETDPATFIPHSTRAPRRLVRVLNEYQVGALLSAPDLQTLIGFRDHVILRLVYETGLRASEVVRLELGSVSDDRTVRVDAGKGRVDRILPISEQMLGLLDSWVMLRRATLPGKSAVLFCTHRGKPFRSGRSVWEIVNRYAREAMGLARGYESVRRVARQKPWSGQYPHLLRAAMATHLLERGCDLRAVQELLGHASLSTTARYLAVDIQMLKREHAKLGR</sequence>
<name>A0A369CEK5_9GAMM</name>
<evidence type="ECO:0000259" key="6">
    <source>
        <dbReference type="PROSITE" id="PS51898"/>
    </source>
</evidence>
<feature type="domain" description="Tyr recombinase" evidence="6">
    <location>
        <begin position="112"/>
        <end position="310"/>
    </location>
</feature>
<keyword evidence="9" id="KW-1185">Reference proteome</keyword>
<dbReference type="InterPro" id="IPR004107">
    <property type="entry name" value="Integrase_SAM-like_N"/>
</dbReference>
<dbReference type="GO" id="GO:0007059">
    <property type="term" value="P:chromosome segregation"/>
    <property type="evidence" value="ECO:0007669"/>
    <property type="project" value="UniProtKB-KW"/>
</dbReference>
<dbReference type="EMBL" id="QPJY01000002">
    <property type="protein sequence ID" value="RCX32113.1"/>
    <property type="molecule type" value="Genomic_DNA"/>
</dbReference>
<dbReference type="InterPro" id="IPR044068">
    <property type="entry name" value="CB"/>
</dbReference>
<evidence type="ECO:0000256" key="4">
    <source>
        <dbReference type="ARBA" id="ARBA00023172"/>
    </source>
</evidence>
<dbReference type="GO" id="GO:0003677">
    <property type="term" value="F:DNA binding"/>
    <property type="evidence" value="ECO:0007669"/>
    <property type="project" value="UniProtKB-UniRule"/>
</dbReference>
<dbReference type="InterPro" id="IPR050090">
    <property type="entry name" value="Tyrosine_recombinase_XerCD"/>
</dbReference>
<dbReference type="OrthoDB" id="7064909at2"/>
<accession>A0A369CEK5</accession>
<evidence type="ECO:0000313" key="9">
    <source>
        <dbReference type="Proteomes" id="UP000252707"/>
    </source>
</evidence>
<dbReference type="SUPFAM" id="SSF56349">
    <property type="entry name" value="DNA breaking-rejoining enzymes"/>
    <property type="match status" value="1"/>
</dbReference>
<evidence type="ECO:0000256" key="2">
    <source>
        <dbReference type="ARBA" id="ARBA00022908"/>
    </source>
</evidence>
<evidence type="ECO:0000256" key="5">
    <source>
        <dbReference type="PROSITE-ProRule" id="PRU01248"/>
    </source>
</evidence>
<dbReference type="GO" id="GO:0006310">
    <property type="term" value="P:DNA recombination"/>
    <property type="evidence" value="ECO:0007669"/>
    <property type="project" value="UniProtKB-KW"/>
</dbReference>
<dbReference type="RefSeq" id="WP_114278927.1">
    <property type="nucleotide sequence ID" value="NZ_QPJY01000002.1"/>
</dbReference>
<dbReference type="PANTHER" id="PTHR30349">
    <property type="entry name" value="PHAGE INTEGRASE-RELATED"/>
    <property type="match status" value="1"/>
</dbReference>
<dbReference type="Gene3D" id="1.10.443.10">
    <property type="entry name" value="Intergrase catalytic core"/>
    <property type="match status" value="1"/>
</dbReference>
<keyword evidence="1" id="KW-0159">Chromosome partition</keyword>
<dbReference type="PROSITE" id="PS51898">
    <property type="entry name" value="TYR_RECOMBINASE"/>
    <property type="match status" value="1"/>
</dbReference>
<dbReference type="Proteomes" id="UP000252707">
    <property type="component" value="Unassembled WGS sequence"/>
</dbReference>
<dbReference type="Pfam" id="PF00589">
    <property type="entry name" value="Phage_integrase"/>
    <property type="match status" value="1"/>
</dbReference>
<dbReference type="PANTHER" id="PTHR30349:SF81">
    <property type="entry name" value="TYROSINE RECOMBINASE XERC"/>
    <property type="match status" value="1"/>
</dbReference>
<dbReference type="InterPro" id="IPR002104">
    <property type="entry name" value="Integrase_catalytic"/>
</dbReference>
<evidence type="ECO:0000256" key="1">
    <source>
        <dbReference type="ARBA" id="ARBA00022829"/>
    </source>
</evidence>